<dbReference type="KEGG" id="bvg:104882998"/>
<dbReference type="Proteomes" id="UP000035740">
    <property type="component" value="Unassembled WGS sequence"/>
</dbReference>
<dbReference type="AlphaFoldDB" id="A0A0J8B9E2"/>
<evidence type="ECO:0000313" key="1">
    <source>
        <dbReference type="EMBL" id="KMS96603.1"/>
    </source>
</evidence>
<keyword evidence="2" id="KW-1185">Reference proteome</keyword>
<dbReference type="PANTHER" id="PTHR31579">
    <property type="entry name" value="OS03G0796600 PROTEIN"/>
    <property type="match status" value="1"/>
</dbReference>
<dbReference type="Pfam" id="PF04720">
    <property type="entry name" value="PDDEXK_6"/>
    <property type="match status" value="1"/>
</dbReference>
<gene>
    <name evidence="1" type="ORF">BVRB_8g201330</name>
</gene>
<dbReference type="Gramene" id="KMS96603">
    <property type="protein sequence ID" value="KMS96603"/>
    <property type="gene ID" value="BVRB_8g201330"/>
</dbReference>
<dbReference type="OMA" id="WFGAYKR"/>
<dbReference type="NCBIfam" id="TIGR01615">
    <property type="entry name" value="A_thal_3542"/>
    <property type="match status" value="1"/>
</dbReference>
<name>A0A0J8B9E2_BETVV</name>
<dbReference type="EMBL" id="KQ090367">
    <property type="protein sequence ID" value="KMS96603.1"/>
    <property type="molecule type" value="Genomic_DNA"/>
</dbReference>
<organism evidence="1 2">
    <name type="scientific">Beta vulgaris subsp. vulgaris</name>
    <name type="common">Beet</name>
    <dbReference type="NCBI Taxonomy" id="3555"/>
    <lineage>
        <taxon>Eukaryota</taxon>
        <taxon>Viridiplantae</taxon>
        <taxon>Streptophyta</taxon>
        <taxon>Embryophyta</taxon>
        <taxon>Tracheophyta</taxon>
        <taxon>Spermatophyta</taxon>
        <taxon>Magnoliopsida</taxon>
        <taxon>eudicotyledons</taxon>
        <taxon>Gunneridae</taxon>
        <taxon>Pentapetalae</taxon>
        <taxon>Caryophyllales</taxon>
        <taxon>Chenopodiaceae</taxon>
        <taxon>Betoideae</taxon>
        <taxon>Beta</taxon>
    </lineage>
</organism>
<evidence type="ECO:0000313" key="2">
    <source>
        <dbReference type="Proteomes" id="UP000035740"/>
    </source>
</evidence>
<sequence>MAKIPIKFKRVAAAFDEAAKWRRPCDGSSSGSEYWPESEADLSDLVNSFIEKGDYAWVDHNFDIDDVNDTNIDDANWVSDNDETIDENYIEKVELLQGLLLECTSSKHNDKYGTKEKILEEINVALKLFSNCHGVNDASRSNLKRNLMAHLRDKGFDAGLCKSRWEKTGRFPAGTYEYIDVIAGKNRYIIEVLLAGEFEIARPTKRYNAILEMIPSILIIEKPQLLKQILRLMSVAMKDSLKTASMHVAPWRRNGYMQAKYFSPYKRTTNRESNAREVKRLGERLAKKTSMVGFEADQLPRMPYYCRDDDFGSKVNGVRVGLLAAVLQGK</sequence>
<reference evidence="1 2" key="1">
    <citation type="journal article" date="2014" name="Nature">
        <title>The genome of the recently domesticated crop plant sugar beet (Beta vulgaris).</title>
        <authorList>
            <person name="Dohm J.C."/>
            <person name="Minoche A.E."/>
            <person name="Holtgrawe D."/>
            <person name="Capella-Gutierrez S."/>
            <person name="Zakrzewski F."/>
            <person name="Tafer H."/>
            <person name="Rupp O."/>
            <person name="Sorensen T.R."/>
            <person name="Stracke R."/>
            <person name="Reinhardt R."/>
            <person name="Goesmann A."/>
            <person name="Kraft T."/>
            <person name="Schulz B."/>
            <person name="Stadler P.F."/>
            <person name="Schmidt T."/>
            <person name="Gabaldon T."/>
            <person name="Lehrach H."/>
            <person name="Weisshaar B."/>
            <person name="Himmelbauer H."/>
        </authorList>
    </citation>
    <scope>NUCLEOTIDE SEQUENCE [LARGE SCALE GENOMIC DNA]</scope>
    <source>
        <tissue evidence="1">Taproot</tissue>
    </source>
</reference>
<evidence type="ECO:0008006" key="3">
    <source>
        <dbReference type="Google" id="ProtNLM"/>
    </source>
</evidence>
<dbReference type="OrthoDB" id="548115at2759"/>
<accession>A0A0J8B9E2</accession>
<dbReference type="PANTHER" id="PTHR31579:SF42">
    <property type="entry name" value="DUF506 FAMILY PROTEIN (DUF506)"/>
    <property type="match status" value="1"/>
</dbReference>
<protein>
    <recommendedName>
        <fullName evidence="3">DUF506 family protein</fullName>
    </recommendedName>
</protein>
<proteinExistence type="predicted"/>
<dbReference type="InterPro" id="IPR006502">
    <property type="entry name" value="PDDEXK-like"/>
</dbReference>
<dbReference type="eggNOG" id="ENOG502QVJD">
    <property type="taxonomic scope" value="Eukaryota"/>
</dbReference>